<proteinExistence type="predicted"/>
<dbReference type="InterPro" id="IPR021530">
    <property type="entry name" value="AllH-like"/>
</dbReference>
<name>A0A840MZ38_9BRAD</name>
<evidence type="ECO:0008006" key="3">
    <source>
        <dbReference type="Google" id="ProtNLM"/>
    </source>
</evidence>
<dbReference type="AlphaFoldDB" id="A0A840MZ38"/>
<protein>
    <recommendedName>
        <fullName evidence="3">DUF2877 domain-containing protein</fullName>
    </recommendedName>
</protein>
<dbReference type="EMBL" id="JACHIJ010000001">
    <property type="protein sequence ID" value="MBB5050988.1"/>
    <property type="molecule type" value="Genomic_DNA"/>
</dbReference>
<organism evidence="1 2">
    <name type="scientific">Afipia massiliensis</name>
    <dbReference type="NCBI Taxonomy" id="211460"/>
    <lineage>
        <taxon>Bacteria</taxon>
        <taxon>Pseudomonadati</taxon>
        <taxon>Pseudomonadota</taxon>
        <taxon>Alphaproteobacteria</taxon>
        <taxon>Hyphomicrobiales</taxon>
        <taxon>Nitrobacteraceae</taxon>
        <taxon>Afipia</taxon>
    </lineage>
</organism>
<dbReference type="RefSeq" id="WP_184082733.1">
    <property type="nucleotide sequence ID" value="NZ_JACHIJ010000001.1"/>
</dbReference>
<evidence type="ECO:0000313" key="1">
    <source>
        <dbReference type="EMBL" id="MBB5050988.1"/>
    </source>
</evidence>
<reference evidence="1 2" key="1">
    <citation type="submission" date="2020-08" db="EMBL/GenBank/DDBJ databases">
        <title>Genomic Encyclopedia of Type Strains, Phase IV (KMG-IV): sequencing the most valuable type-strain genomes for metagenomic binning, comparative biology and taxonomic classification.</title>
        <authorList>
            <person name="Goeker M."/>
        </authorList>
    </citation>
    <scope>NUCLEOTIDE SEQUENCE [LARGE SCALE GENOMIC DNA]</scope>
    <source>
        <strain evidence="1 2">DSM 17498</strain>
    </source>
</reference>
<accession>A0A840MZ38</accession>
<evidence type="ECO:0000313" key="2">
    <source>
        <dbReference type="Proteomes" id="UP000521227"/>
    </source>
</evidence>
<dbReference type="Proteomes" id="UP000521227">
    <property type="component" value="Unassembled WGS sequence"/>
</dbReference>
<sequence length="325" mass="34173">MMIADRIQTSERALQPGRAEIRQVPAIGELGLLAEKVLQVESNGRVVAIFDRSFYAVLGSQWICVGLPHLGSGPLHVLCQRRPQCWPTVGAAVAVTGSILVIDNKPFATFDGASIWKPELAPGWTRAGLRIGLGAVDEFWRVGSVEEGLAAAGCALLPAKLTPLLAAASAGTAALDRIIIDALHERTPSPADCAELVNLIGLGPGLTPSGDDLIGGALIALAALDLLNVRDLLWRICREHLDRTNDISRVHLRTAALGYGAAAMHVAIHATMTGEVGRVEQALAAVSAIGHSSGRDGFAGVLIALRAVERNFASYKERSSISIGT</sequence>
<dbReference type="Pfam" id="PF11392">
    <property type="entry name" value="AllH"/>
    <property type="match status" value="1"/>
</dbReference>
<gene>
    <name evidence="1" type="ORF">HNQ36_000936</name>
</gene>
<comment type="caution">
    <text evidence="1">The sequence shown here is derived from an EMBL/GenBank/DDBJ whole genome shotgun (WGS) entry which is preliminary data.</text>
</comment>